<protein>
    <recommendedName>
        <fullName evidence="2">DDE-1 domain-containing protein</fullName>
    </recommendedName>
</protein>
<feature type="compositionally biased region" description="Basic and acidic residues" evidence="1">
    <location>
        <begin position="319"/>
        <end position="330"/>
    </location>
</feature>
<evidence type="ECO:0000313" key="4">
    <source>
        <dbReference type="Proteomes" id="UP000324800"/>
    </source>
</evidence>
<organism evidence="3 4">
    <name type="scientific">Streblomastix strix</name>
    <dbReference type="NCBI Taxonomy" id="222440"/>
    <lineage>
        <taxon>Eukaryota</taxon>
        <taxon>Metamonada</taxon>
        <taxon>Preaxostyla</taxon>
        <taxon>Oxymonadida</taxon>
        <taxon>Streblomastigidae</taxon>
        <taxon>Streblomastix</taxon>
    </lineage>
</organism>
<dbReference type="GO" id="GO:0003676">
    <property type="term" value="F:nucleic acid binding"/>
    <property type="evidence" value="ECO:0007669"/>
    <property type="project" value="InterPro"/>
</dbReference>
<reference evidence="3 4" key="1">
    <citation type="submission" date="2019-03" db="EMBL/GenBank/DDBJ databases">
        <title>Single cell metagenomics reveals metabolic interactions within the superorganism composed of flagellate Streblomastix strix and complex community of Bacteroidetes bacteria on its surface.</title>
        <authorList>
            <person name="Treitli S.C."/>
            <person name="Kolisko M."/>
            <person name="Husnik F."/>
            <person name="Keeling P."/>
            <person name="Hampl V."/>
        </authorList>
    </citation>
    <scope>NUCLEOTIDE SEQUENCE [LARGE SCALE GENOMIC DNA]</scope>
    <source>
        <strain evidence="3">ST1C</strain>
    </source>
</reference>
<feature type="compositionally biased region" description="Polar residues" evidence="1">
    <location>
        <begin position="374"/>
        <end position="383"/>
    </location>
</feature>
<dbReference type="Pfam" id="PF03184">
    <property type="entry name" value="DDE_1"/>
    <property type="match status" value="1"/>
</dbReference>
<dbReference type="EMBL" id="SNRW01001346">
    <property type="protein sequence ID" value="KAA6396766.1"/>
    <property type="molecule type" value="Genomic_DNA"/>
</dbReference>
<feature type="non-terminal residue" evidence="3">
    <location>
        <position position="383"/>
    </location>
</feature>
<feature type="region of interest" description="Disordered" evidence="1">
    <location>
        <begin position="297"/>
        <end position="383"/>
    </location>
</feature>
<feature type="compositionally biased region" description="Basic residues" evidence="1">
    <location>
        <begin position="343"/>
        <end position="368"/>
    </location>
</feature>
<sequence>MHKAPRQSEVADLMRIQRCNEFEIALEQACAMGIGKLQSQAGTASNIKYWFTDPFAQEVVERLAEFFFINSVEINIDADMGCRVAKPKSSSRAPAETDAGSPHHITLMLTITPSGQNPPPFIIIGGLAKVSETLQHFMDDGLAYFDLCLVPCRLDQCEKKKKGLDLSQRALLVLDGHSTRLDEVAADILTKNNCTIITFPGAVTHILQPIVRVLARDFRRFYCAELRILTLLTAEQLKTTSNIAELKRNNIILATIDSSRQVTTILNCKSGFSATGLFPRSVDKAIKCKYVIDDNDAPIHPEGRKTKRKTASGLNVGLEIEKKKRKRSDENEYIEENEASIKSKNKQAKKKQQPKKKSVRSNSAKKTKTTTVKQMQEPQTLGK</sequence>
<accession>A0A5J4WQC9</accession>
<comment type="caution">
    <text evidence="3">The sequence shown here is derived from an EMBL/GenBank/DDBJ whole genome shotgun (WGS) entry which is preliminary data.</text>
</comment>
<name>A0A5J4WQC9_9EUKA</name>
<dbReference type="Proteomes" id="UP000324800">
    <property type="component" value="Unassembled WGS sequence"/>
</dbReference>
<evidence type="ECO:0000313" key="3">
    <source>
        <dbReference type="EMBL" id="KAA6396766.1"/>
    </source>
</evidence>
<feature type="domain" description="DDE-1" evidence="2">
    <location>
        <begin position="165"/>
        <end position="243"/>
    </location>
</feature>
<dbReference type="InterPro" id="IPR004875">
    <property type="entry name" value="DDE_SF_endonuclease_dom"/>
</dbReference>
<evidence type="ECO:0000259" key="2">
    <source>
        <dbReference type="Pfam" id="PF03184"/>
    </source>
</evidence>
<gene>
    <name evidence="3" type="ORF">EZS28_007710</name>
</gene>
<proteinExistence type="predicted"/>
<dbReference type="AlphaFoldDB" id="A0A5J4WQC9"/>
<evidence type="ECO:0000256" key="1">
    <source>
        <dbReference type="SAM" id="MobiDB-lite"/>
    </source>
</evidence>
<dbReference type="OrthoDB" id="4327074at2759"/>